<sequence length="495" mass="54487">MSDSQIQNLINSSIDSLNQNGANIQSIDTSSTLKDTSNVNKDQDEENLQDYFQENSADDKESHLSTSQRLKLSKARAYIEELQLTKFKDIKVVTSTNLPPGIVNPGLVSGMDVRSLSLLSRIYVGSINFEITEEHIRKVFAEFGSVKHISMSSDPATGKHKGFGFVEFDVPESANLALEAMNGTMLGGRQLKVGRPNNYAAALACITVEPPNERIFVSNVNDAVTEEDLKSIFSSFGPVSNCVLAPNMQTRKHKGYGFVEFESSEIAQISITAMNGFNLGNMILRVRKCVVGGPLGVGMAALDSLPVMVIPENLNKLVNNIEPTPNPSLQTNQSNNHQQVNTPSTANIQPDQANDAPKEENNNLNGYEDISGEESFSSSYYKGGIVCLDNVCDVSDLDSELSRDIYEESVKFGEINQVLVSVVDPDRSSIQKSDPNSSGQIVKVFIEFSELEFANSAVLVFNNRWFGGRQLRATIISRQNFLLQSRNHVYRFTNS</sequence>
<evidence type="ECO:0000256" key="1">
    <source>
        <dbReference type="PROSITE-ProRule" id="PRU00176"/>
    </source>
</evidence>
<feature type="compositionally biased region" description="Polar residues" evidence="2">
    <location>
        <begin position="321"/>
        <end position="352"/>
    </location>
</feature>
<dbReference type="EMBL" id="LSSN01003450">
    <property type="protein sequence ID" value="OMJ13531.1"/>
    <property type="molecule type" value="Genomic_DNA"/>
</dbReference>
<dbReference type="PANTHER" id="PTHR47330">
    <property type="entry name" value="POLY(U)-BINDING-SPLICING FACTOR PUF60-B-RELATED"/>
    <property type="match status" value="1"/>
</dbReference>
<evidence type="ECO:0000313" key="4">
    <source>
        <dbReference type="EMBL" id="OMJ13531.1"/>
    </source>
</evidence>
<comment type="caution">
    <text evidence="4">The sequence shown here is derived from an EMBL/GenBank/DDBJ whole genome shotgun (WGS) entry which is preliminary data.</text>
</comment>
<feature type="region of interest" description="Disordered" evidence="2">
    <location>
        <begin position="321"/>
        <end position="369"/>
    </location>
</feature>
<dbReference type="InterPro" id="IPR000504">
    <property type="entry name" value="RRM_dom"/>
</dbReference>
<dbReference type="OrthoDB" id="5411533at2759"/>
<feature type="domain" description="RRM" evidence="3">
    <location>
        <begin position="120"/>
        <end position="198"/>
    </location>
</feature>
<protein>
    <submittedName>
        <fullName evidence="4">Poly(U)-binding-splicing factor PUF60</fullName>
    </submittedName>
</protein>
<dbReference type="GO" id="GO:0000380">
    <property type="term" value="P:alternative mRNA splicing, via spliceosome"/>
    <property type="evidence" value="ECO:0007669"/>
    <property type="project" value="TreeGrafter"/>
</dbReference>
<dbReference type="GO" id="GO:0000381">
    <property type="term" value="P:regulation of alternative mRNA splicing, via spliceosome"/>
    <property type="evidence" value="ECO:0007669"/>
    <property type="project" value="TreeGrafter"/>
</dbReference>
<evidence type="ECO:0000313" key="5">
    <source>
        <dbReference type="Proteomes" id="UP000187283"/>
    </source>
</evidence>
<dbReference type="InterPro" id="IPR012677">
    <property type="entry name" value="Nucleotide-bd_a/b_plait_sf"/>
</dbReference>
<keyword evidence="1" id="KW-0694">RNA-binding</keyword>
<dbReference type="STRING" id="133412.A0A1R1XFY0"/>
<dbReference type="InterPro" id="IPR003954">
    <property type="entry name" value="RRM_euk-type"/>
</dbReference>
<dbReference type="AlphaFoldDB" id="A0A1R1XFY0"/>
<dbReference type="Proteomes" id="UP000187283">
    <property type="component" value="Unassembled WGS sequence"/>
</dbReference>
<gene>
    <name evidence="4" type="ORF">AYI70_g8438</name>
</gene>
<organism evidence="4 5">
    <name type="scientific">Smittium culicis</name>
    <dbReference type="NCBI Taxonomy" id="133412"/>
    <lineage>
        <taxon>Eukaryota</taxon>
        <taxon>Fungi</taxon>
        <taxon>Fungi incertae sedis</taxon>
        <taxon>Zoopagomycota</taxon>
        <taxon>Kickxellomycotina</taxon>
        <taxon>Harpellomycetes</taxon>
        <taxon>Harpellales</taxon>
        <taxon>Legeriomycetaceae</taxon>
        <taxon>Smittium</taxon>
    </lineage>
</organism>
<dbReference type="GO" id="GO:0071013">
    <property type="term" value="C:catalytic step 2 spliceosome"/>
    <property type="evidence" value="ECO:0007669"/>
    <property type="project" value="TreeGrafter"/>
</dbReference>
<feature type="domain" description="RRM" evidence="3">
    <location>
        <begin position="213"/>
        <end position="291"/>
    </location>
</feature>
<evidence type="ECO:0000256" key="2">
    <source>
        <dbReference type="SAM" id="MobiDB-lite"/>
    </source>
</evidence>
<name>A0A1R1XFY0_9FUNG</name>
<accession>A0A1R1XFY0</accession>
<dbReference type="GO" id="GO:0003723">
    <property type="term" value="F:RNA binding"/>
    <property type="evidence" value="ECO:0007669"/>
    <property type="project" value="UniProtKB-UniRule"/>
</dbReference>
<dbReference type="SMART" id="SM00360">
    <property type="entry name" value="RRM"/>
    <property type="match status" value="3"/>
</dbReference>
<proteinExistence type="predicted"/>
<dbReference type="InterPro" id="IPR035979">
    <property type="entry name" value="RBD_domain_sf"/>
</dbReference>
<dbReference type="GO" id="GO:0071011">
    <property type="term" value="C:precatalytic spliceosome"/>
    <property type="evidence" value="ECO:0007669"/>
    <property type="project" value="TreeGrafter"/>
</dbReference>
<dbReference type="SMART" id="SM00361">
    <property type="entry name" value="RRM_1"/>
    <property type="match status" value="3"/>
</dbReference>
<evidence type="ECO:0000259" key="3">
    <source>
        <dbReference type="PROSITE" id="PS50102"/>
    </source>
</evidence>
<dbReference type="Gene3D" id="3.30.70.330">
    <property type="match status" value="3"/>
</dbReference>
<dbReference type="GO" id="GO:0006376">
    <property type="term" value="P:mRNA splice site recognition"/>
    <property type="evidence" value="ECO:0007669"/>
    <property type="project" value="TreeGrafter"/>
</dbReference>
<dbReference type="PROSITE" id="PS50102">
    <property type="entry name" value="RRM"/>
    <property type="match status" value="2"/>
</dbReference>
<dbReference type="InterPro" id="IPR051974">
    <property type="entry name" value="PUF60_regulator"/>
</dbReference>
<keyword evidence="5" id="KW-1185">Reference proteome</keyword>
<reference evidence="4 5" key="1">
    <citation type="submission" date="2017-01" db="EMBL/GenBank/DDBJ databases">
        <authorList>
            <person name="Mah S.A."/>
            <person name="Swanson W.J."/>
            <person name="Moy G.W."/>
            <person name="Vacquier V.D."/>
        </authorList>
    </citation>
    <scope>NUCLEOTIDE SEQUENCE [LARGE SCALE GENOMIC DNA]</scope>
    <source>
        <strain evidence="4 5">GSMNP</strain>
    </source>
</reference>
<dbReference type="Pfam" id="PF00076">
    <property type="entry name" value="RRM_1"/>
    <property type="match status" value="2"/>
</dbReference>
<dbReference type="PANTHER" id="PTHR47330:SF1">
    <property type="entry name" value="POLY(U)-BINDING-SPLICING FACTOR PUF60"/>
    <property type="match status" value="1"/>
</dbReference>
<dbReference type="SUPFAM" id="SSF54928">
    <property type="entry name" value="RNA-binding domain, RBD"/>
    <property type="match status" value="2"/>
</dbReference>